<comment type="similarity">
    <text evidence="2 8">Belongs to the metallo-dependent hydrolases superfamily. ATZ/TRZ family.</text>
</comment>
<dbReference type="PATRIC" id="fig|369723.5.peg.80"/>
<dbReference type="UniPathway" id="UPA00603">
    <property type="reaction ID" value="UER00660"/>
</dbReference>
<dbReference type="PANTHER" id="PTHR11271">
    <property type="entry name" value="GUANINE DEAMINASE"/>
    <property type="match status" value="1"/>
</dbReference>
<feature type="domain" description="Amidohydrolase-related" evidence="9">
    <location>
        <begin position="119"/>
        <end position="485"/>
    </location>
</feature>
<comment type="catalytic activity">
    <reaction evidence="8">
        <text>guanine + H2O + H(+) = xanthine + NH4(+)</text>
        <dbReference type="Rhea" id="RHEA:14665"/>
        <dbReference type="ChEBI" id="CHEBI:15377"/>
        <dbReference type="ChEBI" id="CHEBI:15378"/>
        <dbReference type="ChEBI" id="CHEBI:16235"/>
        <dbReference type="ChEBI" id="CHEBI:17712"/>
        <dbReference type="ChEBI" id="CHEBI:28938"/>
        <dbReference type="EC" id="3.5.4.3"/>
    </reaction>
</comment>
<keyword evidence="6 8" id="KW-0862">Zinc</keyword>
<dbReference type="STRING" id="369723.Strop_0081"/>
<evidence type="ECO:0000256" key="3">
    <source>
        <dbReference type="ARBA" id="ARBA00012781"/>
    </source>
</evidence>
<dbReference type="eggNOG" id="COG0402">
    <property type="taxonomic scope" value="Bacteria"/>
</dbReference>
<dbReference type="InterPro" id="IPR006311">
    <property type="entry name" value="TAT_signal"/>
</dbReference>
<dbReference type="Gene3D" id="3.20.20.140">
    <property type="entry name" value="Metal-dependent hydrolases"/>
    <property type="match status" value="1"/>
</dbReference>
<comment type="function">
    <text evidence="8">Catalyzes the hydrolytic deamination of guanine, producing xanthine and ammonia.</text>
</comment>
<dbReference type="PROSITE" id="PS51318">
    <property type="entry name" value="TAT"/>
    <property type="match status" value="1"/>
</dbReference>
<dbReference type="GO" id="GO:0005829">
    <property type="term" value="C:cytosol"/>
    <property type="evidence" value="ECO:0007669"/>
    <property type="project" value="TreeGrafter"/>
</dbReference>
<dbReference type="GO" id="GO:0008270">
    <property type="term" value="F:zinc ion binding"/>
    <property type="evidence" value="ECO:0007669"/>
    <property type="project" value="UniProtKB-UniRule"/>
</dbReference>
<keyword evidence="4 8" id="KW-0479">Metal-binding</keyword>
<dbReference type="AlphaFoldDB" id="A4X116"/>
<dbReference type="NCBIfam" id="TIGR02967">
    <property type="entry name" value="guan_deamin"/>
    <property type="match status" value="1"/>
</dbReference>
<dbReference type="HOGENOM" id="CLU_012358_0_2_11"/>
<evidence type="ECO:0000313" key="10">
    <source>
        <dbReference type="EMBL" id="ABP52566.1"/>
    </source>
</evidence>
<dbReference type="InterPro" id="IPR006680">
    <property type="entry name" value="Amidohydro-rel"/>
</dbReference>
<keyword evidence="11" id="KW-1185">Reference proteome</keyword>
<dbReference type="EMBL" id="CP000667">
    <property type="protein sequence ID" value="ABP52566.1"/>
    <property type="molecule type" value="Genomic_DNA"/>
</dbReference>
<evidence type="ECO:0000256" key="2">
    <source>
        <dbReference type="ARBA" id="ARBA00006745"/>
    </source>
</evidence>
<organism evidence="10 11">
    <name type="scientific">Salinispora tropica (strain ATCC BAA-916 / DSM 44818 / JCM 13857 / NBRC 105044 / CNB-440)</name>
    <dbReference type="NCBI Taxonomy" id="369723"/>
    <lineage>
        <taxon>Bacteria</taxon>
        <taxon>Bacillati</taxon>
        <taxon>Actinomycetota</taxon>
        <taxon>Actinomycetes</taxon>
        <taxon>Micromonosporales</taxon>
        <taxon>Micromonosporaceae</taxon>
        <taxon>Salinispora</taxon>
    </lineage>
</organism>
<protein>
    <recommendedName>
        <fullName evidence="3 7">Guanine deaminase</fullName>
        <shortName evidence="8">Guanase</shortName>
        <ecNumber evidence="3 7">3.5.4.3</ecNumber>
    </recommendedName>
    <alternativeName>
        <fullName evidence="8">Guanine aminohydrolase</fullName>
    </alternativeName>
</protein>
<evidence type="ECO:0000256" key="6">
    <source>
        <dbReference type="ARBA" id="ARBA00022833"/>
    </source>
</evidence>
<dbReference type="Proteomes" id="UP000000235">
    <property type="component" value="Chromosome"/>
</dbReference>
<evidence type="ECO:0000256" key="1">
    <source>
        <dbReference type="ARBA" id="ARBA00004984"/>
    </source>
</evidence>
<dbReference type="SUPFAM" id="SSF51556">
    <property type="entry name" value="Metallo-dependent hydrolases"/>
    <property type="match status" value="1"/>
</dbReference>
<dbReference type="KEGG" id="stp:Strop_0081"/>
<keyword evidence="5 8" id="KW-0378">Hydrolase</keyword>
<dbReference type="Pfam" id="PF01979">
    <property type="entry name" value="Amidohydro_1"/>
    <property type="match status" value="1"/>
</dbReference>
<comment type="cofactor">
    <cofactor evidence="8">
        <name>Zn(2+)</name>
        <dbReference type="ChEBI" id="CHEBI:29105"/>
    </cofactor>
    <text evidence="8">Binds 1 zinc ion per subunit.</text>
</comment>
<evidence type="ECO:0000256" key="8">
    <source>
        <dbReference type="RuleBase" id="RU366009"/>
    </source>
</evidence>
<reference evidence="11" key="1">
    <citation type="journal article" date="2007" name="Proc. Natl. Acad. Sci. U.S.A.">
        <title>Genome sequencing reveals complex secondary metabolome in the marine actinomycete Salinispora tropica.</title>
        <authorList>
            <person name="Udwary D.W."/>
            <person name="Zeigler L."/>
            <person name="Asolkar R.N."/>
            <person name="Singan V."/>
            <person name="Lapidus A."/>
            <person name="Fenical W."/>
            <person name="Jensen P.R."/>
            <person name="Moore B.S."/>
        </authorList>
    </citation>
    <scope>NUCLEOTIDE SEQUENCE [LARGE SCALE GENOMIC DNA]</scope>
    <source>
        <strain evidence="11">ATCC BAA-916 / DSM 44818 / CNB-440</strain>
    </source>
</reference>
<evidence type="ECO:0000313" key="11">
    <source>
        <dbReference type="Proteomes" id="UP000000235"/>
    </source>
</evidence>
<comment type="pathway">
    <text evidence="1 8">Purine metabolism; guanine degradation; xanthine from guanine: step 1/1.</text>
</comment>
<dbReference type="GO" id="GO:0008892">
    <property type="term" value="F:guanine deaminase activity"/>
    <property type="evidence" value="ECO:0007669"/>
    <property type="project" value="UniProtKB-UniRule"/>
</dbReference>
<name>A4X116_SALTO</name>
<dbReference type="InterPro" id="IPR011059">
    <property type="entry name" value="Metal-dep_hydrolase_composite"/>
</dbReference>
<evidence type="ECO:0000256" key="4">
    <source>
        <dbReference type="ARBA" id="ARBA00022723"/>
    </source>
</evidence>
<gene>
    <name evidence="10" type="ordered locus">Strop_0081</name>
</gene>
<dbReference type="SUPFAM" id="SSF51338">
    <property type="entry name" value="Composite domain of metallo-dependent hydrolases"/>
    <property type="match status" value="1"/>
</dbReference>
<accession>A4X116</accession>
<dbReference type="NCBIfam" id="NF006679">
    <property type="entry name" value="PRK09228.1"/>
    <property type="match status" value="1"/>
</dbReference>
<sequence length="513" mass="56674">MPLTRRSLTQFMAAGIGGGLLTAGPGVRAGHDLGDRHPDRNGAGFRGPRMYRGWILYVVDTPPSGADDTEADQQRWLRQYRDGVLVVSTDGHIADVGNYHEVAPRYPDIPCRDYRGMLIMPGFIDSHVHYVQTQIIASYGRTLLEWLNEFAFPVEEQFSAPQAAAAVADIFLRYLFQNGTTTSVTFAATYPVSASALFEAASAYDMRIITGKTWMDRNAPPQLLDTPESAYRDSRELIRRWHGKGRNLYAITPRFAITSTFEQLRLAGILHAEYPSTYIHTHLSETRAELALVRELFPGFRDYLAVYEAAGLVTERSVLAHGVYLSGSELSRVSAARSTIAHCPTSNLFLASGLYDLQRANRRGVQTSIGTDVGGGTSFSLLRTLDETYKSQHLQGYPVNAFEMLYLCTLGAARHLHLAGKVGSLDIGHEADFVVIDYLAQGIQRTRMEYLRSTGGWTTESMLFGLEITGDDRNVAATYVMGRPVYASRLHRGSHVLPPSRASGVLPEGLVDT</sequence>
<dbReference type="InterPro" id="IPR014311">
    <property type="entry name" value="Guanine_deaminase"/>
</dbReference>
<dbReference type="EC" id="3.5.4.3" evidence="3 7"/>
<dbReference type="InterPro" id="IPR032466">
    <property type="entry name" value="Metal_Hydrolase"/>
</dbReference>
<dbReference type="Gene3D" id="2.30.40.10">
    <property type="entry name" value="Urease, subunit C, domain 1"/>
    <property type="match status" value="1"/>
</dbReference>
<evidence type="ECO:0000256" key="5">
    <source>
        <dbReference type="ARBA" id="ARBA00022801"/>
    </source>
</evidence>
<evidence type="ECO:0000256" key="7">
    <source>
        <dbReference type="NCBIfam" id="TIGR02967"/>
    </source>
</evidence>
<evidence type="ECO:0000259" key="9">
    <source>
        <dbReference type="Pfam" id="PF01979"/>
    </source>
</evidence>
<dbReference type="PANTHER" id="PTHR11271:SF6">
    <property type="entry name" value="GUANINE DEAMINASE"/>
    <property type="match status" value="1"/>
</dbReference>
<dbReference type="InterPro" id="IPR051607">
    <property type="entry name" value="Metallo-dep_hydrolases"/>
</dbReference>
<proteinExistence type="inferred from homology"/>
<dbReference type="GO" id="GO:0006147">
    <property type="term" value="P:guanine catabolic process"/>
    <property type="evidence" value="ECO:0007669"/>
    <property type="project" value="UniProtKB-UniRule"/>
</dbReference>